<dbReference type="InterPro" id="IPR050490">
    <property type="entry name" value="Bact_solute-bd_prot1"/>
</dbReference>
<gene>
    <name evidence="1" type="ORF">P5G65_10700</name>
</gene>
<evidence type="ECO:0000313" key="1">
    <source>
        <dbReference type="EMBL" id="MEB4794366.1"/>
    </source>
</evidence>
<dbReference type="Pfam" id="PF13416">
    <property type="entry name" value="SBP_bac_8"/>
    <property type="match status" value="1"/>
</dbReference>
<dbReference type="PROSITE" id="PS51257">
    <property type="entry name" value="PROKAR_LIPOPROTEIN"/>
    <property type="match status" value="1"/>
</dbReference>
<name>A0ABU6D9E0_9BACL</name>
<reference evidence="1 2" key="1">
    <citation type="submission" date="2023-03" db="EMBL/GenBank/DDBJ databases">
        <title>Bacillus Genome Sequencing.</title>
        <authorList>
            <person name="Dunlap C."/>
        </authorList>
    </citation>
    <scope>NUCLEOTIDE SEQUENCE [LARGE SCALE GENOMIC DNA]</scope>
    <source>
        <strain evidence="1 2">NRS-1351</strain>
    </source>
</reference>
<sequence length="437" mass="49734">MKKFLKASLAITSAFVILTGCTSEPAQSDKQQPVASANKSPDNEIFIYTVYPAFYAKEDIWEKQVGQYLKKKFPDLTFKHVQWDNPGRQYKDLIAAGTIPDIVIDNARMNLQRYILKNDLQYDMTDLIKKYNFDTSTLNPAAMTQMKNVTPEGKIYGLPFQMSDFVLFYNKDIFDKFGVDYPKDGMTYDEVYELAKKLTRVEGENTYKGYQQHPGLYMTYNQLSLSPLSLTEDRAEMNTPGWKKEVDNLRRFYEIPANQFTSVDDFPKGKMAMSVHVTEKIVQWYEQNKNLNFDIAAMPSFSDAPGVKAQPNLYSAYITKQSTKKDQAFQVIQYLLSEEMQINFAKEGIIGPLQTQKVQEAFGKNLPQMQGKHTQAIFYGKNAMPPAARASGLTYIDVPVHGVFQPLIFGESKDSVTALRMIEESATKAIQTEKAAQ</sequence>
<dbReference type="Gene3D" id="3.40.190.10">
    <property type="entry name" value="Periplasmic binding protein-like II"/>
    <property type="match status" value="1"/>
</dbReference>
<dbReference type="PANTHER" id="PTHR43649">
    <property type="entry name" value="ARABINOSE-BINDING PROTEIN-RELATED"/>
    <property type="match status" value="1"/>
</dbReference>
<protein>
    <submittedName>
        <fullName evidence="1">Extracellular solute-binding protein</fullName>
    </submittedName>
</protein>
<dbReference type="EMBL" id="JAROBY010000016">
    <property type="protein sequence ID" value="MEB4794366.1"/>
    <property type="molecule type" value="Genomic_DNA"/>
</dbReference>
<dbReference type="RefSeq" id="WP_127449179.1">
    <property type="nucleotide sequence ID" value="NZ_JAROBY010000016.1"/>
</dbReference>
<proteinExistence type="predicted"/>
<keyword evidence="2" id="KW-1185">Reference proteome</keyword>
<organism evidence="1 2">
    <name type="scientific">Paenibacillus chondroitinus</name>
    <dbReference type="NCBI Taxonomy" id="59842"/>
    <lineage>
        <taxon>Bacteria</taxon>
        <taxon>Bacillati</taxon>
        <taxon>Bacillota</taxon>
        <taxon>Bacilli</taxon>
        <taxon>Bacillales</taxon>
        <taxon>Paenibacillaceae</taxon>
        <taxon>Paenibacillus</taxon>
    </lineage>
</organism>
<dbReference type="PANTHER" id="PTHR43649:SF12">
    <property type="entry name" value="DIACETYLCHITOBIOSE BINDING PROTEIN DASA"/>
    <property type="match status" value="1"/>
</dbReference>
<dbReference type="InterPro" id="IPR006059">
    <property type="entry name" value="SBP"/>
</dbReference>
<comment type="caution">
    <text evidence="1">The sequence shown here is derived from an EMBL/GenBank/DDBJ whole genome shotgun (WGS) entry which is preliminary data.</text>
</comment>
<accession>A0ABU6D9E0</accession>
<dbReference type="Proteomes" id="UP001355653">
    <property type="component" value="Unassembled WGS sequence"/>
</dbReference>
<evidence type="ECO:0000313" key="2">
    <source>
        <dbReference type="Proteomes" id="UP001355653"/>
    </source>
</evidence>
<dbReference type="SUPFAM" id="SSF53850">
    <property type="entry name" value="Periplasmic binding protein-like II"/>
    <property type="match status" value="1"/>
</dbReference>